<dbReference type="PROSITE" id="PS50850">
    <property type="entry name" value="MFS"/>
    <property type="match status" value="1"/>
</dbReference>
<feature type="transmembrane region" description="Helical" evidence="8">
    <location>
        <begin position="449"/>
        <end position="467"/>
    </location>
</feature>
<feature type="transmembrane region" description="Helical" evidence="8">
    <location>
        <begin position="479"/>
        <end position="500"/>
    </location>
</feature>
<comment type="similarity">
    <text evidence="6">Belongs to the major facilitator superfamily. Allantoate permease family.</text>
</comment>
<organism evidence="10 11">
    <name type="scientific">Hortaea werneckii</name>
    <name type="common">Black yeast</name>
    <name type="synonym">Cladosporium werneckii</name>
    <dbReference type="NCBI Taxonomy" id="91943"/>
    <lineage>
        <taxon>Eukaryota</taxon>
        <taxon>Fungi</taxon>
        <taxon>Dikarya</taxon>
        <taxon>Ascomycota</taxon>
        <taxon>Pezizomycotina</taxon>
        <taxon>Dothideomycetes</taxon>
        <taxon>Dothideomycetidae</taxon>
        <taxon>Mycosphaerellales</taxon>
        <taxon>Teratosphaeriaceae</taxon>
        <taxon>Hortaea</taxon>
    </lineage>
</organism>
<keyword evidence="3 8" id="KW-0812">Transmembrane</keyword>
<dbReference type="PANTHER" id="PTHR43791">
    <property type="entry name" value="PERMEASE-RELATED"/>
    <property type="match status" value="1"/>
</dbReference>
<dbReference type="EMBL" id="QWIM01000801">
    <property type="protein sequence ID" value="RMY30833.1"/>
    <property type="molecule type" value="Genomic_DNA"/>
</dbReference>
<dbReference type="Pfam" id="PF07690">
    <property type="entry name" value="MFS_1"/>
    <property type="match status" value="1"/>
</dbReference>
<evidence type="ECO:0000313" key="10">
    <source>
        <dbReference type="EMBL" id="RMY30833.1"/>
    </source>
</evidence>
<feature type="transmembrane region" description="Helical" evidence="8">
    <location>
        <begin position="327"/>
        <end position="348"/>
    </location>
</feature>
<dbReference type="SUPFAM" id="SSF103473">
    <property type="entry name" value="MFS general substrate transporter"/>
    <property type="match status" value="1"/>
</dbReference>
<dbReference type="InterPro" id="IPR020846">
    <property type="entry name" value="MFS_dom"/>
</dbReference>
<dbReference type="GO" id="GO:0022857">
    <property type="term" value="F:transmembrane transporter activity"/>
    <property type="evidence" value="ECO:0007669"/>
    <property type="project" value="InterPro"/>
</dbReference>
<feature type="transmembrane region" description="Helical" evidence="8">
    <location>
        <begin position="355"/>
        <end position="375"/>
    </location>
</feature>
<comment type="subcellular location">
    <subcellularLocation>
        <location evidence="1">Membrane</location>
        <topology evidence="1">Multi-pass membrane protein</topology>
    </subcellularLocation>
</comment>
<feature type="domain" description="Major facilitator superfamily (MFS) profile" evidence="9">
    <location>
        <begin position="63"/>
        <end position="507"/>
    </location>
</feature>
<comment type="caution">
    <text evidence="10">The sequence shown here is derived from an EMBL/GenBank/DDBJ whole genome shotgun (WGS) entry which is preliminary data.</text>
</comment>
<name>A0A3M7ATL1_HORWE</name>
<feature type="region of interest" description="Disordered" evidence="7">
    <location>
        <begin position="1"/>
        <end position="24"/>
    </location>
</feature>
<dbReference type="InterPro" id="IPR011701">
    <property type="entry name" value="MFS"/>
</dbReference>
<keyword evidence="2" id="KW-0813">Transport</keyword>
<evidence type="ECO:0000256" key="2">
    <source>
        <dbReference type="ARBA" id="ARBA00022448"/>
    </source>
</evidence>
<feature type="transmembrane region" description="Helical" evidence="8">
    <location>
        <begin position="192"/>
        <end position="211"/>
    </location>
</feature>
<evidence type="ECO:0000259" key="9">
    <source>
        <dbReference type="PROSITE" id="PS50850"/>
    </source>
</evidence>
<feature type="transmembrane region" description="Helical" evidence="8">
    <location>
        <begin position="157"/>
        <end position="180"/>
    </location>
</feature>
<evidence type="ECO:0000256" key="5">
    <source>
        <dbReference type="ARBA" id="ARBA00023136"/>
    </source>
</evidence>
<sequence length="539" mass="59015">MDNINRKEQYAIDPRPTSPEVTDEKPVVRDGDAALDFLRGEAVAGEAEAIDERRLLRKIDWMVVPLMFACYLLQYLDKSLLNYAAVMGIREDLDLDTNQYANLSLLFYVAFLIFELPHAYLMQRFPTAKYLGACVCCWGTVVACTSAANSYASLAALRFLLGMFESAISPSLIVVTSMWYKRDEQPRRVGTWYIGVGCASIIGSLMSFGFQHYDGDDFSSWQIMFLVIGLITICVGVVVILLLPDNPMSSRLSHAEKVAAVERLRENQTGIENKHFKPSQVLQLAKDPQAWLLALITTAASIPNGAVGSFQSILISSFGFTDYETTLLQIPGGVIAVISVLTATNIAGKFNARGLNIIAWSAIGGILGGSLLAFLPDSNRSGKLAGNVRGENLPQTCSRTTSVADNEAVGNMLTKVKQYLTHVVGAFLPCAYSFSAANHAGHTKKVSMNALLLMSFCLGNILGPLTFRTKDAPAYVPAKVTIVAVDSVAILSTVALLVYYRWQNTTRDRSMAGQDHKRDIEFSDLTDIENKRQWGASIV</sequence>
<reference evidence="10 11" key="1">
    <citation type="journal article" date="2018" name="BMC Genomics">
        <title>Genomic evidence for intraspecific hybridization in a clonal and extremely halotolerant yeast.</title>
        <authorList>
            <person name="Gostincar C."/>
            <person name="Stajich J.E."/>
            <person name="Zupancic J."/>
            <person name="Zalar P."/>
            <person name="Gunde-Cimerman N."/>
        </authorList>
    </citation>
    <scope>NUCLEOTIDE SEQUENCE [LARGE SCALE GENOMIC DNA]</scope>
    <source>
        <strain evidence="10 11">EXF-6651</strain>
    </source>
</reference>
<dbReference type="Proteomes" id="UP000276864">
    <property type="component" value="Unassembled WGS sequence"/>
</dbReference>
<feature type="transmembrane region" description="Helical" evidence="8">
    <location>
        <begin position="290"/>
        <end position="315"/>
    </location>
</feature>
<protein>
    <recommendedName>
        <fullName evidence="9">Major facilitator superfamily (MFS) profile domain-containing protein</fullName>
    </recommendedName>
</protein>
<dbReference type="GO" id="GO:0016020">
    <property type="term" value="C:membrane"/>
    <property type="evidence" value="ECO:0007669"/>
    <property type="project" value="UniProtKB-SubCell"/>
</dbReference>
<feature type="transmembrane region" description="Helical" evidence="8">
    <location>
        <begin position="100"/>
        <end position="118"/>
    </location>
</feature>
<dbReference type="AlphaFoldDB" id="A0A3M7ATL1"/>
<evidence type="ECO:0000256" key="8">
    <source>
        <dbReference type="SAM" id="Phobius"/>
    </source>
</evidence>
<feature type="transmembrane region" description="Helical" evidence="8">
    <location>
        <begin position="419"/>
        <end position="437"/>
    </location>
</feature>
<evidence type="ECO:0000256" key="6">
    <source>
        <dbReference type="ARBA" id="ARBA00037968"/>
    </source>
</evidence>
<dbReference type="VEuPathDB" id="FungiDB:BTJ68_09858"/>
<feature type="compositionally biased region" description="Basic and acidic residues" evidence="7">
    <location>
        <begin position="1"/>
        <end position="10"/>
    </location>
</feature>
<gene>
    <name evidence="10" type="ORF">D0866_07722</name>
</gene>
<feature type="transmembrane region" description="Helical" evidence="8">
    <location>
        <begin position="223"/>
        <end position="243"/>
    </location>
</feature>
<keyword evidence="4 8" id="KW-1133">Transmembrane helix</keyword>
<evidence type="ECO:0000256" key="1">
    <source>
        <dbReference type="ARBA" id="ARBA00004141"/>
    </source>
</evidence>
<dbReference type="PANTHER" id="PTHR43791:SF40">
    <property type="entry name" value="THIAMINE PATHWAY TRANSPORTER THI73"/>
    <property type="match status" value="1"/>
</dbReference>
<dbReference type="InterPro" id="IPR036259">
    <property type="entry name" value="MFS_trans_sf"/>
</dbReference>
<evidence type="ECO:0000256" key="3">
    <source>
        <dbReference type="ARBA" id="ARBA00022692"/>
    </source>
</evidence>
<evidence type="ECO:0000313" key="11">
    <source>
        <dbReference type="Proteomes" id="UP000276864"/>
    </source>
</evidence>
<proteinExistence type="inferred from homology"/>
<dbReference type="FunFam" id="1.20.1250.20:FF:000064">
    <property type="entry name" value="MFS allantoate transporter"/>
    <property type="match status" value="1"/>
</dbReference>
<evidence type="ECO:0000256" key="4">
    <source>
        <dbReference type="ARBA" id="ARBA00022989"/>
    </source>
</evidence>
<evidence type="ECO:0000256" key="7">
    <source>
        <dbReference type="SAM" id="MobiDB-lite"/>
    </source>
</evidence>
<accession>A0A3M7ATL1</accession>
<dbReference type="Gene3D" id="1.20.1250.20">
    <property type="entry name" value="MFS general substrate transporter like domains"/>
    <property type="match status" value="1"/>
</dbReference>
<keyword evidence="5 8" id="KW-0472">Membrane</keyword>